<dbReference type="Pfam" id="PF04082">
    <property type="entry name" value="Fungal_trans"/>
    <property type="match status" value="1"/>
</dbReference>
<accession>A0AA35Q1K2</accession>
<dbReference type="GO" id="GO:0000981">
    <property type="term" value="F:DNA-binding transcription factor activity, RNA polymerase II-specific"/>
    <property type="evidence" value="ECO:0007669"/>
    <property type="project" value="InterPro"/>
</dbReference>
<evidence type="ECO:0000256" key="3">
    <source>
        <dbReference type="SAM" id="MobiDB-lite"/>
    </source>
</evidence>
<feature type="region of interest" description="Disordered" evidence="3">
    <location>
        <begin position="129"/>
        <end position="188"/>
    </location>
</feature>
<dbReference type="CDD" id="cd00067">
    <property type="entry name" value="GAL4"/>
    <property type="match status" value="1"/>
</dbReference>
<protein>
    <recommendedName>
        <fullName evidence="4">Xylanolytic transcriptional activator regulatory domain-containing protein</fullName>
    </recommendedName>
</protein>
<evidence type="ECO:0000313" key="6">
    <source>
        <dbReference type="Proteomes" id="UP001160390"/>
    </source>
</evidence>
<dbReference type="GO" id="GO:0003677">
    <property type="term" value="F:DNA binding"/>
    <property type="evidence" value="ECO:0007669"/>
    <property type="project" value="InterPro"/>
</dbReference>
<feature type="compositionally biased region" description="Basic and acidic residues" evidence="3">
    <location>
        <begin position="41"/>
        <end position="57"/>
    </location>
</feature>
<dbReference type="GO" id="GO:0008270">
    <property type="term" value="F:zinc ion binding"/>
    <property type="evidence" value="ECO:0007669"/>
    <property type="project" value="InterPro"/>
</dbReference>
<feature type="compositionally biased region" description="Low complexity" evidence="3">
    <location>
        <begin position="8"/>
        <end position="26"/>
    </location>
</feature>
<reference evidence="5" key="1">
    <citation type="submission" date="2023-01" db="EMBL/GenBank/DDBJ databases">
        <authorList>
            <person name="Piombo E."/>
        </authorList>
    </citation>
    <scope>NUCLEOTIDE SEQUENCE</scope>
</reference>
<feature type="compositionally biased region" description="Polar residues" evidence="3">
    <location>
        <begin position="129"/>
        <end position="170"/>
    </location>
</feature>
<evidence type="ECO:0000256" key="2">
    <source>
        <dbReference type="ARBA" id="ARBA00023242"/>
    </source>
</evidence>
<feature type="compositionally biased region" description="Acidic residues" evidence="3">
    <location>
        <begin position="31"/>
        <end position="40"/>
    </location>
</feature>
<dbReference type="PANTHER" id="PTHR46910">
    <property type="entry name" value="TRANSCRIPTION FACTOR PDR1"/>
    <property type="match status" value="1"/>
</dbReference>
<dbReference type="InterPro" id="IPR001138">
    <property type="entry name" value="Zn2Cys6_DnaBD"/>
</dbReference>
<organism evidence="5 6">
    <name type="scientific">Clonostachys chloroleuca</name>
    <dbReference type="NCBI Taxonomy" id="1926264"/>
    <lineage>
        <taxon>Eukaryota</taxon>
        <taxon>Fungi</taxon>
        <taxon>Dikarya</taxon>
        <taxon>Ascomycota</taxon>
        <taxon>Pezizomycotina</taxon>
        <taxon>Sordariomycetes</taxon>
        <taxon>Hypocreomycetidae</taxon>
        <taxon>Hypocreales</taxon>
        <taxon>Bionectriaceae</taxon>
        <taxon>Clonostachys</taxon>
    </lineage>
</organism>
<sequence length="791" mass="87761">MSAMLNRPQQGQPQPEASQQQQEQSSTVGVLDDEDQDYDDAAVHDEPFGQAGERHGPDGNPTESFAVKCDRVYPCSHCVKTSVQCVFLSNQKRRIKRQRVHISDIYENKIDQIALRIEELNRTISQLSLAQPQPDKTSSGSINQTTQHASHMNSSPGLVNNTPSSGVTSSYEEKQTPPTQPEFEGESSLSAHATFATKFLQSCVSNSPSSKVMLEMTSVLDTLKAIVDSQKQKADTLETLYPNARPLPAGASLRQLPPLSIEHALAALRMVQENTRIRALWLMDVQTLSQFTGHFIKVCSPGPATEADLIIVYAGFYWLFEECSKEVPDDSLKAAYNAQTIICRDNLETTLSRLPFHLMATLDNAFALTLATLYCLEKCKPSAAWAFICTASQQSQALGLHSMIAWHTETMESKQYRMRLFWTIYTVEKTLAFRLGRSSTIRDNDISIPRISNDASSEYGIDDTFSFWIELSSLQGRVYDEVYSPISLTQPEEIRSARARGLATQARGLLHAQDQLQRQNHAIRSELMGAGLSELLWRADRVTALSMLTLIYRSIPPEDASKSIFCTECLSAAKEALIEHEKCVAILTDKEFQPDMLELYVNWALLQSPFTPFIVLFCHIIETSDPSDLECLKRLVEILEIAASTPKNVICERQLRLFKALYDVAIKYFEIRAETTQAEHGSQGADGLGRPYLDAASGGLLQHQSTSLLGSGSLLGPASEITYGPVEDPISNLGNNVNQVPGQQRTMPGARVGHFNPQGPGATRMEMEQSGAGLATWFYLNDQMIRMLGES</sequence>
<dbReference type="SMART" id="SM00906">
    <property type="entry name" value="Fungal_trans"/>
    <property type="match status" value="1"/>
</dbReference>
<dbReference type="Gene3D" id="4.10.240.10">
    <property type="entry name" value="Zn(2)-C6 fungal-type DNA-binding domain"/>
    <property type="match status" value="1"/>
</dbReference>
<keyword evidence="6" id="KW-1185">Reference proteome</keyword>
<dbReference type="Proteomes" id="UP001160390">
    <property type="component" value="Unassembled WGS sequence"/>
</dbReference>
<dbReference type="InterPro" id="IPR007219">
    <property type="entry name" value="XnlR_reg_dom"/>
</dbReference>
<evidence type="ECO:0000313" key="5">
    <source>
        <dbReference type="EMBL" id="CAI6088382.1"/>
    </source>
</evidence>
<dbReference type="AlphaFoldDB" id="A0AA35Q1K2"/>
<dbReference type="GO" id="GO:0006351">
    <property type="term" value="P:DNA-templated transcription"/>
    <property type="evidence" value="ECO:0007669"/>
    <property type="project" value="InterPro"/>
</dbReference>
<keyword evidence="2" id="KW-0539">Nucleus</keyword>
<evidence type="ECO:0000259" key="4">
    <source>
        <dbReference type="SMART" id="SM00906"/>
    </source>
</evidence>
<dbReference type="InterPro" id="IPR050987">
    <property type="entry name" value="AtrR-like"/>
</dbReference>
<dbReference type="EMBL" id="CABFNP030000823">
    <property type="protein sequence ID" value="CAI6088382.1"/>
    <property type="molecule type" value="Genomic_DNA"/>
</dbReference>
<feature type="domain" description="Xylanolytic transcriptional activator regulatory" evidence="4">
    <location>
        <begin position="384"/>
        <end position="455"/>
    </location>
</feature>
<name>A0AA35Q1K2_9HYPO</name>
<evidence type="ECO:0000256" key="1">
    <source>
        <dbReference type="ARBA" id="ARBA00022723"/>
    </source>
</evidence>
<feature type="region of interest" description="Disordered" evidence="3">
    <location>
        <begin position="1"/>
        <end position="60"/>
    </location>
</feature>
<dbReference type="CDD" id="cd12148">
    <property type="entry name" value="fungal_TF_MHR"/>
    <property type="match status" value="1"/>
</dbReference>
<dbReference type="PANTHER" id="PTHR46910:SF5">
    <property type="entry name" value="ZN(II)2CYS6 TRANSCRIPTION FACTOR (EUROFUNG)"/>
    <property type="match status" value="1"/>
</dbReference>
<proteinExistence type="predicted"/>
<gene>
    <name evidence="5" type="ORF">CCHLO57077_00010873</name>
</gene>
<dbReference type="InterPro" id="IPR036864">
    <property type="entry name" value="Zn2-C6_fun-type_DNA-bd_sf"/>
</dbReference>
<keyword evidence="1" id="KW-0479">Metal-binding</keyword>
<comment type="caution">
    <text evidence="5">The sequence shown here is derived from an EMBL/GenBank/DDBJ whole genome shotgun (WGS) entry which is preliminary data.</text>
</comment>
<dbReference type="Pfam" id="PF00172">
    <property type="entry name" value="Zn_clus"/>
    <property type="match status" value="1"/>
</dbReference>